<proteinExistence type="predicted"/>
<dbReference type="InterPro" id="IPR021836">
    <property type="entry name" value="DUF3429"/>
</dbReference>
<dbReference type="AlphaFoldDB" id="A0A437J6Q5"/>
<sequence>MSTLRLPFILGLAGLLPPLLALAAVIWGGSSWSFLAISLVYFYAATILAFLGGIWWGFAAAQPSAPPWLYSAAVIPQLVSFATAWPWAVGQEWPGPSLVVLAMALMGTLLVDRRLVRMSIAPSWWLALRVPLSGGLATVCLAIAALI</sequence>
<evidence type="ECO:0000313" key="2">
    <source>
        <dbReference type="EMBL" id="RVT40862.1"/>
    </source>
</evidence>
<protein>
    <submittedName>
        <fullName evidence="2">DUF3429 domain-containing protein</fullName>
    </submittedName>
</protein>
<accession>A0A437J6Q5</accession>
<feature type="transmembrane region" description="Helical" evidence="1">
    <location>
        <begin position="68"/>
        <end position="87"/>
    </location>
</feature>
<keyword evidence="1" id="KW-0812">Transmembrane</keyword>
<comment type="caution">
    <text evidence="2">The sequence shown here is derived from an EMBL/GenBank/DDBJ whole genome shotgun (WGS) entry which is preliminary data.</text>
</comment>
<keyword evidence="1" id="KW-1133">Transmembrane helix</keyword>
<evidence type="ECO:0000313" key="3">
    <source>
        <dbReference type="Proteomes" id="UP000282977"/>
    </source>
</evidence>
<feature type="transmembrane region" description="Helical" evidence="1">
    <location>
        <begin position="123"/>
        <end position="146"/>
    </location>
</feature>
<dbReference type="OrthoDB" id="5297436at2"/>
<keyword evidence="3" id="KW-1185">Reference proteome</keyword>
<feature type="transmembrane region" description="Helical" evidence="1">
    <location>
        <begin position="33"/>
        <end position="56"/>
    </location>
</feature>
<dbReference type="EMBL" id="RZUL01000003">
    <property type="protein sequence ID" value="RVT40862.1"/>
    <property type="molecule type" value="Genomic_DNA"/>
</dbReference>
<dbReference type="RefSeq" id="WP_127690860.1">
    <property type="nucleotide sequence ID" value="NZ_RZUL01000003.1"/>
</dbReference>
<gene>
    <name evidence="2" type="ORF">ENE74_10340</name>
</gene>
<feature type="transmembrane region" description="Helical" evidence="1">
    <location>
        <begin position="93"/>
        <end position="111"/>
    </location>
</feature>
<organism evidence="2 3">
    <name type="scientific">Sphingobium algorifonticola</name>
    <dbReference type="NCBI Taxonomy" id="2008318"/>
    <lineage>
        <taxon>Bacteria</taxon>
        <taxon>Pseudomonadati</taxon>
        <taxon>Pseudomonadota</taxon>
        <taxon>Alphaproteobacteria</taxon>
        <taxon>Sphingomonadales</taxon>
        <taxon>Sphingomonadaceae</taxon>
        <taxon>Sphingobium</taxon>
    </lineage>
</organism>
<dbReference type="Pfam" id="PF11911">
    <property type="entry name" value="DUF3429"/>
    <property type="match status" value="1"/>
</dbReference>
<keyword evidence="1" id="KW-0472">Membrane</keyword>
<evidence type="ECO:0000256" key="1">
    <source>
        <dbReference type="SAM" id="Phobius"/>
    </source>
</evidence>
<dbReference type="Proteomes" id="UP000282977">
    <property type="component" value="Unassembled WGS sequence"/>
</dbReference>
<name>A0A437J6Q5_9SPHN</name>
<reference evidence="2 3" key="1">
    <citation type="submission" date="2019-01" db="EMBL/GenBank/DDBJ databases">
        <authorList>
            <person name="Chen W.-M."/>
        </authorList>
    </citation>
    <scope>NUCLEOTIDE SEQUENCE [LARGE SCALE GENOMIC DNA]</scope>
    <source>
        <strain evidence="2 3">TLA-22</strain>
    </source>
</reference>